<gene>
    <name evidence="3" type="ORF">MGWOODY_Smn1519</name>
</gene>
<dbReference type="CDD" id="cd00093">
    <property type="entry name" value="HTH_XRE"/>
    <property type="match status" value="1"/>
</dbReference>
<dbReference type="EMBL" id="CZQE01000264">
    <property type="protein sequence ID" value="CUS45463.1"/>
    <property type="molecule type" value="Genomic_DNA"/>
</dbReference>
<dbReference type="InterPro" id="IPR001387">
    <property type="entry name" value="Cro/C1-type_HTH"/>
</dbReference>
<dbReference type="PROSITE" id="PS50943">
    <property type="entry name" value="HTH_CROC1"/>
    <property type="match status" value="1"/>
</dbReference>
<dbReference type="SUPFAM" id="SSF47413">
    <property type="entry name" value="lambda repressor-like DNA-binding domains"/>
    <property type="match status" value="1"/>
</dbReference>
<evidence type="ECO:0000313" key="3">
    <source>
        <dbReference type="EMBL" id="CUS45463.1"/>
    </source>
</evidence>
<dbReference type="Pfam" id="PF01381">
    <property type="entry name" value="HTH_3"/>
    <property type="match status" value="1"/>
</dbReference>
<name>A0A160TLB4_9ZZZZ</name>
<organism evidence="3">
    <name type="scientific">hydrothermal vent metagenome</name>
    <dbReference type="NCBI Taxonomy" id="652676"/>
    <lineage>
        <taxon>unclassified sequences</taxon>
        <taxon>metagenomes</taxon>
        <taxon>ecological metagenomes</taxon>
    </lineage>
</organism>
<dbReference type="SUPFAM" id="SSF51182">
    <property type="entry name" value="RmlC-like cupins"/>
    <property type="match status" value="1"/>
</dbReference>
<dbReference type="GO" id="GO:0003677">
    <property type="term" value="F:DNA binding"/>
    <property type="evidence" value="ECO:0007669"/>
    <property type="project" value="UniProtKB-KW"/>
</dbReference>
<dbReference type="GO" id="GO:0003700">
    <property type="term" value="F:DNA-binding transcription factor activity"/>
    <property type="evidence" value="ECO:0007669"/>
    <property type="project" value="TreeGrafter"/>
</dbReference>
<accession>A0A160TLB4</accession>
<dbReference type="Gene3D" id="2.60.120.10">
    <property type="entry name" value="Jelly Rolls"/>
    <property type="match status" value="1"/>
</dbReference>
<evidence type="ECO:0000259" key="2">
    <source>
        <dbReference type="PROSITE" id="PS50943"/>
    </source>
</evidence>
<sequence length="196" mass="22116">MDVSRKHGELMGQRIKTLRKSRKWSLALLSEKSGIPLSTLSKVEHGLLTLNYDRIQQISEAFGVSFSEFLSPETPQESVRAAPTGRISWALRGSGLLVETQKYNYHYLCSDLRVKAMIPIHCQCKAHTLEEFGDLLRHDAEEFVLVVQGRVEIHTEFYEPRVLDVGEGAYIDSRMGHAYLNAGEGEAWIVSVNLNV</sequence>
<dbReference type="InterPro" id="IPR014710">
    <property type="entry name" value="RmlC-like_jellyroll"/>
</dbReference>
<keyword evidence="1" id="KW-0238">DNA-binding</keyword>
<dbReference type="InterPro" id="IPR050807">
    <property type="entry name" value="TransReg_Diox_bact_type"/>
</dbReference>
<dbReference type="PANTHER" id="PTHR46797">
    <property type="entry name" value="HTH-TYPE TRANSCRIPTIONAL REGULATOR"/>
    <property type="match status" value="1"/>
</dbReference>
<dbReference type="AlphaFoldDB" id="A0A160TLB4"/>
<proteinExistence type="predicted"/>
<evidence type="ECO:0000256" key="1">
    <source>
        <dbReference type="ARBA" id="ARBA00023125"/>
    </source>
</evidence>
<protein>
    <submittedName>
        <fullName evidence="3">Probable transcriptional regulator</fullName>
    </submittedName>
</protein>
<dbReference type="InterPro" id="IPR010982">
    <property type="entry name" value="Lambda_DNA-bd_dom_sf"/>
</dbReference>
<dbReference type="SMART" id="SM00530">
    <property type="entry name" value="HTH_XRE"/>
    <property type="match status" value="1"/>
</dbReference>
<dbReference type="PANTHER" id="PTHR46797:SF20">
    <property type="entry name" value="BLR4304 PROTEIN"/>
    <property type="match status" value="1"/>
</dbReference>
<dbReference type="Gene3D" id="1.10.260.40">
    <property type="entry name" value="lambda repressor-like DNA-binding domains"/>
    <property type="match status" value="1"/>
</dbReference>
<dbReference type="GO" id="GO:0005829">
    <property type="term" value="C:cytosol"/>
    <property type="evidence" value="ECO:0007669"/>
    <property type="project" value="TreeGrafter"/>
</dbReference>
<feature type="domain" description="HTH cro/C1-type" evidence="2">
    <location>
        <begin position="15"/>
        <end position="69"/>
    </location>
</feature>
<dbReference type="InterPro" id="IPR011051">
    <property type="entry name" value="RmlC_Cupin_sf"/>
</dbReference>
<reference evidence="3" key="1">
    <citation type="submission" date="2015-10" db="EMBL/GenBank/DDBJ databases">
        <authorList>
            <person name="Gilbert D.G."/>
        </authorList>
    </citation>
    <scope>NUCLEOTIDE SEQUENCE</scope>
</reference>
<dbReference type="Pfam" id="PF07883">
    <property type="entry name" value="Cupin_2"/>
    <property type="match status" value="1"/>
</dbReference>
<dbReference type="InterPro" id="IPR013096">
    <property type="entry name" value="Cupin_2"/>
</dbReference>
<dbReference type="CDD" id="cd02209">
    <property type="entry name" value="cupin_XRE_C"/>
    <property type="match status" value="1"/>
</dbReference>